<dbReference type="RefSeq" id="WP_386253630.1">
    <property type="nucleotide sequence ID" value="NZ_JBHTRV010000045.1"/>
</dbReference>
<sequence>MVNRKELDPDGGAEAAYGARLRRLREERGWKQEDLASRTSYSGKHVSAVETARRSPTRKLSGEFDAAFGLTGTAQSFEREWQRMRDGVLLEGFPEYVHYERQAVEIRMFDIGIVPGLLQTVEYAEVLAAFNVERGSVTADQAAQRVDILLERQQVLERRRPPMHFVVLDESCLRQMVGGPEVMAAQLDHIVELAARPFTFVQVAPFSLGERRPSHMPLTLLTLADRTMLAYTEAQARGHLERDGAKLSYLNATYHRLAAEALSPADSLAMIKALRLSVV</sequence>
<dbReference type="Pfam" id="PF19054">
    <property type="entry name" value="DUF5753"/>
    <property type="match status" value="1"/>
</dbReference>
<dbReference type="Gene3D" id="1.10.260.40">
    <property type="entry name" value="lambda repressor-like DNA-binding domains"/>
    <property type="match status" value="1"/>
</dbReference>
<dbReference type="Pfam" id="PF13560">
    <property type="entry name" value="HTH_31"/>
    <property type="match status" value="1"/>
</dbReference>
<evidence type="ECO:0000259" key="1">
    <source>
        <dbReference type="PROSITE" id="PS50943"/>
    </source>
</evidence>
<dbReference type="InterPro" id="IPR001387">
    <property type="entry name" value="Cro/C1-type_HTH"/>
</dbReference>
<keyword evidence="3" id="KW-1185">Reference proteome</keyword>
<dbReference type="EMBL" id="JBHTRV010000045">
    <property type="protein sequence ID" value="MFE5985197.1"/>
    <property type="molecule type" value="Genomic_DNA"/>
</dbReference>
<dbReference type="SMART" id="SM00530">
    <property type="entry name" value="HTH_XRE"/>
    <property type="match status" value="1"/>
</dbReference>
<dbReference type="PROSITE" id="PS50943">
    <property type="entry name" value="HTH_CROC1"/>
    <property type="match status" value="1"/>
</dbReference>
<dbReference type="SUPFAM" id="SSF47413">
    <property type="entry name" value="lambda repressor-like DNA-binding domains"/>
    <property type="match status" value="1"/>
</dbReference>
<dbReference type="InterPro" id="IPR043917">
    <property type="entry name" value="DUF5753"/>
</dbReference>
<feature type="domain" description="HTH cro/C1-type" evidence="1">
    <location>
        <begin position="21"/>
        <end position="75"/>
    </location>
</feature>
<protein>
    <submittedName>
        <fullName evidence="2">DUF5753 domain-containing protein</fullName>
    </submittedName>
</protein>
<organism evidence="2 3">
    <name type="scientific">Streptomyces wedmorensis</name>
    <dbReference type="NCBI Taxonomy" id="43759"/>
    <lineage>
        <taxon>Bacteria</taxon>
        <taxon>Bacillati</taxon>
        <taxon>Actinomycetota</taxon>
        <taxon>Actinomycetes</taxon>
        <taxon>Kitasatosporales</taxon>
        <taxon>Streptomycetaceae</taxon>
        <taxon>Streptomyces</taxon>
    </lineage>
</organism>
<name>A0ABW6J795_STRWE</name>
<dbReference type="Proteomes" id="UP001600424">
    <property type="component" value="Unassembled WGS sequence"/>
</dbReference>
<evidence type="ECO:0000313" key="3">
    <source>
        <dbReference type="Proteomes" id="UP001600424"/>
    </source>
</evidence>
<reference evidence="2 3" key="1">
    <citation type="submission" date="2024-09" db="EMBL/GenBank/DDBJ databases">
        <title>The Natural Products Discovery Center: Release of the First 8490 Sequenced Strains for Exploring Actinobacteria Biosynthetic Diversity.</title>
        <authorList>
            <person name="Kalkreuter E."/>
            <person name="Kautsar S.A."/>
            <person name="Yang D."/>
            <person name="Bader C.D."/>
            <person name="Teijaro C.N."/>
            <person name="Fluegel L."/>
            <person name="Davis C.M."/>
            <person name="Simpson J.R."/>
            <person name="Lauterbach L."/>
            <person name="Steele A.D."/>
            <person name="Gui C."/>
            <person name="Meng S."/>
            <person name="Li G."/>
            <person name="Viehrig K."/>
            <person name="Ye F."/>
            <person name="Su P."/>
            <person name="Kiefer A.F."/>
            <person name="Nichols A."/>
            <person name="Cepeda A.J."/>
            <person name="Yan W."/>
            <person name="Fan B."/>
            <person name="Jiang Y."/>
            <person name="Adhikari A."/>
            <person name="Zheng C.-J."/>
            <person name="Schuster L."/>
            <person name="Cowan T.M."/>
            <person name="Smanski M.J."/>
            <person name="Chevrette M.G."/>
            <person name="De Carvalho L.P.S."/>
            <person name="Shen B."/>
        </authorList>
    </citation>
    <scope>NUCLEOTIDE SEQUENCE [LARGE SCALE GENOMIC DNA]</scope>
    <source>
        <strain evidence="2 3">NPDC056472</strain>
    </source>
</reference>
<gene>
    <name evidence="2" type="ORF">ACFQ63_36555</name>
</gene>
<proteinExistence type="predicted"/>
<dbReference type="InterPro" id="IPR010982">
    <property type="entry name" value="Lambda_DNA-bd_dom_sf"/>
</dbReference>
<comment type="caution">
    <text evidence="2">The sequence shown here is derived from an EMBL/GenBank/DDBJ whole genome shotgun (WGS) entry which is preliminary data.</text>
</comment>
<accession>A0ABW6J795</accession>
<evidence type="ECO:0000313" key="2">
    <source>
        <dbReference type="EMBL" id="MFE5985197.1"/>
    </source>
</evidence>